<dbReference type="GO" id="GO:0007165">
    <property type="term" value="P:signal transduction"/>
    <property type="evidence" value="ECO:0007669"/>
    <property type="project" value="InterPro"/>
</dbReference>
<keyword evidence="4 7" id="KW-0378">Hydrolase</keyword>
<sequence>MPLSTKLSVMNTSGSSTTAYRSSFPRRLSPLKQQQQQQQHLMQNNPTIMTNGGHPITSGGHPLANGGSFGVVGVVTSDKNNNNGNGRSGVHLKVNNVVPPYFHNVSASGVGFLSITATPASHVVASPSETSVVAVSRLVGRKASPRTRQRVKLPSTRPAPQNTGTDFNYPSDLSPEVVTQYLKQNPEVLDHYITDHVKTDRIERWLQTKPLPSQSRHILTGHQSPALSVNGEYPEEKRVALSKWKTRLQTSKGRVLQELSKEFHHTNGKVMVLLELSACVASAITSDSYSLYSCDLEKKEMARLSKTEQGDVVIGPKEPITLGTSFSAHVALTREARRESHLSGERRDALTVSDNTADSLMALPILDDAEKCFGVVEFYRLAKSSHFTEEEEEIASLLLAMGTSALCKMETHSVMIRQRKLSDFLLEVTKSVFQDIVSMDVVIMKIMNFAKALVHADRTSLFLLDTRSNELYARIFDDGYSLDEFVLQEANRELHKERSSSTSRDDEDLEAVADYSGGEGSETEEKIQRRPTWQQQDIRFSMDKGVAGYVASTGKVLNIKDAYKDPRFNPEVDIRTGYKTKSILCMPIFIRGVVIGVVQMVNKRNGTFTKADEQAFETFAIYCGLALHHAKLYEKIRRSEQKYKVALDVLSYHSQATAEEVKTLKDKPIPKSIKNITRYDFSPWAVMEDDKPVHCLYMFKILFQDIKYDLEDLMRFTLTVRKNYRSVPYHNWSHAFSVAHSMFTVLQTTQHKLSPVECISLFVSCLCHDLDHRGKTNQFMVQSCSPLAAVYSTSTMEHHHFNQTVTILQNEGHNIFKYLSSDEYKKVLGDIKQSILATDLAVFFKNKVTLHNIITNEPFCWETIHHRSTLTAVAMTACDLCAMYKPWDVQLSLVYIIMEEFWQQGDEEKRRGLVPIQMMDRDKKEELPMLEVGFIQSICIPCYELMYSVMPETQPMLTGARENLRKWKELMDSHLKKIGTNV</sequence>
<feature type="domain" description="PDEase" evidence="9">
    <location>
        <begin position="657"/>
        <end position="974"/>
    </location>
</feature>
<gene>
    <name evidence="11" type="primary">LOC106066461</name>
</gene>
<feature type="active site" description="Proton donor" evidence="5">
    <location>
        <position position="730"/>
    </location>
</feature>
<dbReference type="InterPro" id="IPR029016">
    <property type="entry name" value="GAF-like_dom_sf"/>
</dbReference>
<evidence type="ECO:0000256" key="4">
    <source>
        <dbReference type="ARBA" id="ARBA00022801"/>
    </source>
</evidence>
<dbReference type="SUPFAM" id="SSF109604">
    <property type="entry name" value="HD-domain/PDEase-like"/>
    <property type="match status" value="1"/>
</dbReference>
<dbReference type="Pfam" id="PF01590">
    <property type="entry name" value="GAF"/>
    <property type="match status" value="1"/>
</dbReference>
<dbReference type="InterPro" id="IPR023088">
    <property type="entry name" value="PDEase"/>
</dbReference>
<dbReference type="Proteomes" id="UP001165740">
    <property type="component" value="Chromosome 5"/>
</dbReference>
<keyword evidence="3 6" id="KW-0479">Metal-binding</keyword>
<feature type="binding site" evidence="6">
    <location>
        <position position="879"/>
    </location>
    <ligand>
        <name>Zn(2+)</name>
        <dbReference type="ChEBI" id="CHEBI:29105"/>
        <label>1</label>
    </ligand>
</feature>
<evidence type="ECO:0000256" key="6">
    <source>
        <dbReference type="PIRSR" id="PIRSR623088-3"/>
    </source>
</evidence>
<dbReference type="SUPFAM" id="SSF55781">
    <property type="entry name" value="GAF domain-like"/>
    <property type="match status" value="2"/>
</dbReference>
<feature type="binding site" evidence="6">
    <location>
        <position position="769"/>
    </location>
    <ligand>
        <name>Zn(2+)</name>
        <dbReference type="ChEBI" id="CHEBI:29105"/>
        <label>1</label>
    </ligand>
</feature>
<reference evidence="11" key="1">
    <citation type="submission" date="2025-08" db="UniProtKB">
        <authorList>
            <consortium name="RefSeq"/>
        </authorList>
    </citation>
    <scope>IDENTIFICATION</scope>
</reference>
<dbReference type="InterPro" id="IPR003018">
    <property type="entry name" value="GAF"/>
</dbReference>
<evidence type="ECO:0000313" key="10">
    <source>
        <dbReference type="Proteomes" id="UP001165740"/>
    </source>
</evidence>
<keyword evidence="10" id="KW-1185">Reference proteome</keyword>
<dbReference type="SMART" id="SM00471">
    <property type="entry name" value="HDc"/>
    <property type="match status" value="1"/>
</dbReference>
<dbReference type="CDD" id="cd00077">
    <property type="entry name" value="HDc"/>
    <property type="match status" value="1"/>
</dbReference>
<dbReference type="InterPro" id="IPR003607">
    <property type="entry name" value="HD/PDEase_dom"/>
</dbReference>
<proteinExistence type="inferred from homology"/>
<feature type="binding site" evidence="6">
    <location>
        <position position="768"/>
    </location>
    <ligand>
        <name>Zn(2+)</name>
        <dbReference type="ChEBI" id="CHEBI:29105"/>
        <label>1</label>
    </ligand>
</feature>
<feature type="compositionally biased region" description="Polar residues" evidence="8">
    <location>
        <begin position="158"/>
        <end position="168"/>
    </location>
</feature>
<dbReference type="PANTHER" id="PTHR11347">
    <property type="entry name" value="CYCLIC NUCLEOTIDE PHOSPHODIESTERASE"/>
    <property type="match status" value="1"/>
</dbReference>
<comment type="similarity">
    <text evidence="1 7">Belongs to the cyclic nucleotide phosphodiesterase family.</text>
</comment>
<protein>
    <recommendedName>
        <fullName evidence="7">Phosphodiesterase</fullName>
        <ecNumber evidence="7">3.1.4.-</ecNumber>
    </recommendedName>
</protein>
<dbReference type="GeneID" id="106066461"/>
<evidence type="ECO:0000256" key="3">
    <source>
        <dbReference type="ARBA" id="ARBA00022723"/>
    </source>
</evidence>
<dbReference type="FunFam" id="1.10.1300.10:FF:000003">
    <property type="entry name" value="Phosphodiesterase"/>
    <property type="match status" value="1"/>
</dbReference>
<evidence type="ECO:0000313" key="11">
    <source>
        <dbReference type="RefSeq" id="XP_055884476.1"/>
    </source>
</evidence>
<feature type="binding site" evidence="6">
    <location>
        <position position="769"/>
    </location>
    <ligand>
        <name>Zn(2+)</name>
        <dbReference type="ChEBI" id="CHEBI:29105"/>
        <label>2</label>
    </ligand>
</feature>
<comment type="cofactor">
    <cofactor evidence="7">
        <name>a divalent metal cation</name>
        <dbReference type="ChEBI" id="CHEBI:60240"/>
    </cofactor>
    <text evidence="7">Binds 2 divalent metal cations per subunit. Site 1 may preferentially bind zinc ions, while site 2 has a preference for magnesium and/or manganese ions.</text>
</comment>
<dbReference type="InterPro" id="IPR023174">
    <property type="entry name" value="PDEase_CS"/>
</dbReference>
<dbReference type="PROSITE" id="PS51845">
    <property type="entry name" value="PDEASE_I_2"/>
    <property type="match status" value="1"/>
</dbReference>
<dbReference type="Gene3D" id="3.30.450.40">
    <property type="match status" value="3"/>
</dbReference>
<feature type="region of interest" description="Disordered" evidence="8">
    <location>
        <begin position="143"/>
        <end position="170"/>
    </location>
</feature>
<dbReference type="InterPro" id="IPR036971">
    <property type="entry name" value="PDEase_catalytic_dom_sf"/>
</dbReference>
<dbReference type="InterPro" id="IPR002073">
    <property type="entry name" value="PDEase_catalytic_dom"/>
</dbReference>
<dbReference type="GO" id="GO:0004114">
    <property type="term" value="F:3',5'-cyclic-nucleotide phosphodiesterase activity"/>
    <property type="evidence" value="ECO:0007669"/>
    <property type="project" value="InterPro"/>
</dbReference>
<dbReference type="OrthoDB" id="295473at2759"/>
<evidence type="ECO:0000256" key="7">
    <source>
        <dbReference type="RuleBase" id="RU363067"/>
    </source>
</evidence>
<dbReference type="Pfam" id="PF00233">
    <property type="entry name" value="PDEase_I"/>
    <property type="match status" value="1"/>
</dbReference>
<accession>A0A9W3AB00</accession>
<dbReference type="SMART" id="SM00065">
    <property type="entry name" value="GAF"/>
    <property type="match status" value="2"/>
</dbReference>
<name>A0A9W3AB00_BIOGL</name>
<organism evidence="10 11">
    <name type="scientific">Biomphalaria glabrata</name>
    <name type="common">Bloodfluke planorb</name>
    <name type="synonym">Freshwater snail</name>
    <dbReference type="NCBI Taxonomy" id="6526"/>
    <lineage>
        <taxon>Eukaryota</taxon>
        <taxon>Metazoa</taxon>
        <taxon>Spiralia</taxon>
        <taxon>Lophotrochozoa</taxon>
        <taxon>Mollusca</taxon>
        <taxon>Gastropoda</taxon>
        <taxon>Heterobranchia</taxon>
        <taxon>Euthyneura</taxon>
        <taxon>Panpulmonata</taxon>
        <taxon>Hygrophila</taxon>
        <taxon>Lymnaeoidea</taxon>
        <taxon>Planorbidae</taxon>
        <taxon>Biomphalaria</taxon>
    </lineage>
</organism>
<feature type="compositionally biased region" description="Polar residues" evidence="8">
    <location>
        <begin position="1"/>
        <end position="21"/>
    </location>
</feature>
<dbReference type="PROSITE" id="PS00126">
    <property type="entry name" value="PDEASE_I_1"/>
    <property type="match status" value="1"/>
</dbReference>
<dbReference type="Gene3D" id="1.10.1300.10">
    <property type="entry name" value="3'5'-cyclic nucleotide phosphodiesterase, catalytic domain"/>
    <property type="match status" value="1"/>
</dbReference>
<feature type="region of interest" description="Disordered" evidence="8">
    <location>
        <begin position="1"/>
        <end position="38"/>
    </location>
</feature>
<keyword evidence="2" id="KW-0140">cGMP</keyword>
<evidence type="ECO:0000256" key="2">
    <source>
        <dbReference type="ARBA" id="ARBA00022535"/>
    </source>
</evidence>
<dbReference type="PRINTS" id="PR00387">
    <property type="entry name" value="PDIESTERASE1"/>
</dbReference>
<evidence type="ECO:0000256" key="5">
    <source>
        <dbReference type="PIRSR" id="PIRSR623088-1"/>
    </source>
</evidence>
<evidence type="ECO:0000259" key="9">
    <source>
        <dbReference type="PROSITE" id="PS51845"/>
    </source>
</evidence>
<evidence type="ECO:0000256" key="1">
    <source>
        <dbReference type="ARBA" id="ARBA00007648"/>
    </source>
</evidence>
<evidence type="ECO:0000256" key="8">
    <source>
        <dbReference type="SAM" id="MobiDB-lite"/>
    </source>
</evidence>
<dbReference type="EC" id="3.1.4.-" evidence="7"/>
<feature type="binding site" evidence="6">
    <location>
        <position position="734"/>
    </location>
    <ligand>
        <name>Zn(2+)</name>
        <dbReference type="ChEBI" id="CHEBI:29105"/>
        <label>1</label>
    </ligand>
</feature>
<dbReference type="AlphaFoldDB" id="A0A9W3AB00"/>
<dbReference type="GO" id="GO:0046872">
    <property type="term" value="F:metal ion binding"/>
    <property type="evidence" value="ECO:0007669"/>
    <property type="project" value="UniProtKB-KW"/>
</dbReference>
<dbReference type="RefSeq" id="XP_055884476.1">
    <property type="nucleotide sequence ID" value="XM_056028501.1"/>
</dbReference>